<feature type="transmembrane region" description="Helical" evidence="5">
    <location>
        <begin position="153"/>
        <end position="174"/>
    </location>
</feature>
<feature type="transmembrane region" description="Helical" evidence="5">
    <location>
        <begin position="213"/>
        <end position="231"/>
    </location>
</feature>
<feature type="transmembrane region" description="Helical" evidence="5">
    <location>
        <begin position="272"/>
        <end position="291"/>
    </location>
</feature>
<feature type="transmembrane region" description="Helical" evidence="5">
    <location>
        <begin position="63"/>
        <end position="83"/>
    </location>
</feature>
<feature type="transmembrane region" description="Helical" evidence="5">
    <location>
        <begin position="29"/>
        <end position="51"/>
    </location>
</feature>
<dbReference type="PANTHER" id="PTHR23526:SF4">
    <property type="entry name" value="INTEGRAL MEMBRANE TRANSPORT PROTEIN"/>
    <property type="match status" value="1"/>
</dbReference>
<keyword evidence="4 5" id="KW-0472">Membrane</keyword>
<evidence type="ECO:0000256" key="3">
    <source>
        <dbReference type="ARBA" id="ARBA00022989"/>
    </source>
</evidence>
<dbReference type="Pfam" id="PF07690">
    <property type="entry name" value="MFS_1"/>
    <property type="match status" value="1"/>
</dbReference>
<sequence length="389" mass="39327">MRTLVGVVLLTATLDLVRPLVSYRALELGATVAQIGLIAGSYAVLSFALAIPAGRWIDRRGPSTFIVFGALVLAATIGLLAAAPNLGVLAVAQALLGLGQVFCLIAIQALIANGTTSERRDAHYGMFAFAASIGQVAGPFAAGVLLTSTGSTTLAFLASQVFVLPLLVMAVSLVRRPPPSVSAGRPGAGTGGSLLRSAGVVLRLPSMPQAMSVSIAVMATIDILVAYVPVYGEARGLSAATVGALLAVRAAASGASRLLLMPMLRALGRRNLFLYGLVVPAIALTVLPWSANVALGFALMALAGFGLGLGQPMSLAWVSQAVPPERRGIALGIRLTGNRGGQLLLPVVVGAVGGAAGVPAVFVAMGLMLAGSAGAVLTAEFPEVDPARR</sequence>
<accession>A0A8J3EV75</accession>
<dbReference type="EMBL" id="BMHA01000009">
    <property type="protein sequence ID" value="GGI07534.1"/>
    <property type="molecule type" value="Genomic_DNA"/>
</dbReference>
<evidence type="ECO:0000256" key="5">
    <source>
        <dbReference type="SAM" id="Phobius"/>
    </source>
</evidence>
<dbReference type="GO" id="GO:0022857">
    <property type="term" value="F:transmembrane transporter activity"/>
    <property type="evidence" value="ECO:0007669"/>
    <property type="project" value="InterPro"/>
</dbReference>
<comment type="subcellular location">
    <subcellularLocation>
        <location evidence="1">Cell membrane</location>
        <topology evidence="1">Multi-pass membrane protein</topology>
    </subcellularLocation>
</comment>
<comment type="caution">
    <text evidence="7">The sequence shown here is derived from an EMBL/GenBank/DDBJ whole genome shotgun (WGS) entry which is preliminary data.</text>
</comment>
<evidence type="ECO:0000256" key="2">
    <source>
        <dbReference type="ARBA" id="ARBA00022692"/>
    </source>
</evidence>
<proteinExistence type="predicted"/>
<feature type="transmembrane region" description="Helical" evidence="5">
    <location>
        <begin position="89"/>
        <end position="112"/>
    </location>
</feature>
<organism evidence="7 8">
    <name type="scientific">Egicoccus halophilus</name>
    <dbReference type="NCBI Taxonomy" id="1670830"/>
    <lineage>
        <taxon>Bacteria</taxon>
        <taxon>Bacillati</taxon>
        <taxon>Actinomycetota</taxon>
        <taxon>Nitriliruptoria</taxon>
        <taxon>Egicoccales</taxon>
        <taxon>Egicoccaceae</taxon>
        <taxon>Egicoccus</taxon>
    </lineage>
</organism>
<dbReference type="SUPFAM" id="SSF103473">
    <property type="entry name" value="MFS general substrate transporter"/>
    <property type="match status" value="1"/>
</dbReference>
<feature type="transmembrane region" description="Helical" evidence="5">
    <location>
        <begin position="237"/>
        <end position="260"/>
    </location>
</feature>
<evidence type="ECO:0000313" key="7">
    <source>
        <dbReference type="EMBL" id="GGI07534.1"/>
    </source>
</evidence>
<dbReference type="Proteomes" id="UP000650511">
    <property type="component" value="Unassembled WGS sequence"/>
</dbReference>
<feature type="transmembrane region" description="Helical" evidence="5">
    <location>
        <begin position="343"/>
        <end position="370"/>
    </location>
</feature>
<dbReference type="InterPro" id="IPR052528">
    <property type="entry name" value="Sugar_transport-like"/>
</dbReference>
<gene>
    <name evidence="7" type="ORF">GCM10011354_24570</name>
</gene>
<feature type="transmembrane region" description="Helical" evidence="5">
    <location>
        <begin position="124"/>
        <end position="147"/>
    </location>
</feature>
<dbReference type="PROSITE" id="PS50850">
    <property type="entry name" value="MFS"/>
    <property type="match status" value="1"/>
</dbReference>
<evidence type="ECO:0000313" key="8">
    <source>
        <dbReference type="Proteomes" id="UP000650511"/>
    </source>
</evidence>
<reference evidence="7" key="1">
    <citation type="journal article" date="2014" name="Int. J. Syst. Evol. Microbiol.">
        <title>Complete genome sequence of Corynebacterium casei LMG S-19264T (=DSM 44701T), isolated from a smear-ripened cheese.</title>
        <authorList>
            <consortium name="US DOE Joint Genome Institute (JGI-PGF)"/>
            <person name="Walter F."/>
            <person name="Albersmeier A."/>
            <person name="Kalinowski J."/>
            <person name="Ruckert C."/>
        </authorList>
    </citation>
    <scope>NUCLEOTIDE SEQUENCE</scope>
    <source>
        <strain evidence="7">CGMCC 1.14988</strain>
    </source>
</reference>
<evidence type="ECO:0000256" key="1">
    <source>
        <dbReference type="ARBA" id="ARBA00004651"/>
    </source>
</evidence>
<dbReference type="AlphaFoldDB" id="A0A8J3EV75"/>
<dbReference type="InterPro" id="IPR020846">
    <property type="entry name" value="MFS_dom"/>
</dbReference>
<reference evidence="7" key="2">
    <citation type="submission" date="2020-09" db="EMBL/GenBank/DDBJ databases">
        <authorList>
            <person name="Sun Q."/>
            <person name="Zhou Y."/>
        </authorList>
    </citation>
    <scope>NUCLEOTIDE SEQUENCE</scope>
    <source>
        <strain evidence="7">CGMCC 1.14988</strain>
    </source>
</reference>
<keyword evidence="8" id="KW-1185">Reference proteome</keyword>
<dbReference type="InterPro" id="IPR011701">
    <property type="entry name" value="MFS"/>
</dbReference>
<evidence type="ECO:0000259" key="6">
    <source>
        <dbReference type="PROSITE" id="PS50850"/>
    </source>
</evidence>
<dbReference type="InterPro" id="IPR036259">
    <property type="entry name" value="MFS_trans_sf"/>
</dbReference>
<evidence type="ECO:0000256" key="4">
    <source>
        <dbReference type="ARBA" id="ARBA00023136"/>
    </source>
</evidence>
<protein>
    <submittedName>
        <fullName evidence="7">MFS transporter</fullName>
    </submittedName>
</protein>
<name>A0A8J3EV75_9ACTN</name>
<keyword evidence="3 5" id="KW-1133">Transmembrane helix</keyword>
<feature type="transmembrane region" description="Helical" evidence="5">
    <location>
        <begin position="297"/>
        <end position="322"/>
    </location>
</feature>
<dbReference type="GO" id="GO:0005886">
    <property type="term" value="C:plasma membrane"/>
    <property type="evidence" value="ECO:0007669"/>
    <property type="project" value="UniProtKB-SubCell"/>
</dbReference>
<dbReference type="RefSeq" id="WP_165403737.1">
    <property type="nucleotide sequence ID" value="NZ_BMHA01000009.1"/>
</dbReference>
<dbReference type="PANTHER" id="PTHR23526">
    <property type="entry name" value="INTEGRAL MEMBRANE TRANSPORT PROTEIN-RELATED"/>
    <property type="match status" value="1"/>
</dbReference>
<feature type="domain" description="Major facilitator superfamily (MFS) profile" evidence="6">
    <location>
        <begin position="1"/>
        <end position="383"/>
    </location>
</feature>
<keyword evidence="2 5" id="KW-0812">Transmembrane</keyword>
<dbReference type="Gene3D" id="1.20.1250.20">
    <property type="entry name" value="MFS general substrate transporter like domains"/>
    <property type="match status" value="2"/>
</dbReference>